<comment type="catalytic activity">
    <reaction evidence="1">
        <text>ATP + protein L-histidine = ADP + protein N-phospho-L-histidine.</text>
        <dbReference type="EC" id="2.7.13.3"/>
    </reaction>
</comment>
<evidence type="ECO:0000256" key="3">
    <source>
        <dbReference type="ARBA" id="ARBA00012438"/>
    </source>
</evidence>
<evidence type="ECO:0000259" key="13">
    <source>
        <dbReference type="PROSITE" id="PS50885"/>
    </source>
</evidence>
<evidence type="ECO:0000256" key="11">
    <source>
        <dbReference type="SAM" id="Phobius"/>
    </source>
</evidence>
<dbReference type="GO" id="GO:0000160">
    <property type="term" value="P:phosphorelay signal transduction system"/>
    <property type="evidence" value="ECO:0007669"/>
    <property type="project" value="UniProtKB-KW"/>
</dbReference>
<dbReference type="SMART" id="SM00387">
    <property type="entry name" value="HATPase_c"/>
    <property type="match status" value="1"/>
</dbReference>
<evidence type="ECO:0000256" key="4">
    <source>
        <dbReference type="ARBA" id="ARBA00022553"/>
    </source>
</evidence>
<dbReference type="EMBL" id="FNHG01000004">
    <property type="protein sequence ID" value="SDM04809.1"/>
    <property type="molecule type" value="Genomic_DNA"/>
</dbReference>
<dbReference type="PANTHER" id="PTHR45436:SF5">
    <property type="entry name" value="SENSOR HISTIDINE KINASE TRCS"/>
    <property type="match status" value="1"/>
</dbReference>
<keyword evidence="9" id="KW-0902">Two-component regulatory system</keyword>
<evidence type="ECO:0000256" key="2">
    <source>
        <dbReference type="ARBA" id="ARBA00004370"/>
    </source>
</evidence>
<evidence type="ECO:0000256" key="8">
    <source>
        <dbReference type="ARBA" id="ARBA00022989"/>
    </source>
</evidence>
<evidence type="ECO:0000313" key="14">
    <source>
        <dbReference type="EMBL" id="SDM04809.1"/>
    </source>
</evidence>
<keyword evidence="10 11" id="KW-0472">Membrane</keyword>
<dbReference type="PANTHER" id="PTHR45436">
    <property type="entry name" value="SENSOR HISTIDINE KINASE YKOH"/>
    <property type="match status" value="1"/>
</dbReference>
<keyword evidence="8 11" id="KW-1133">Transmembrane helix</keyword>
<feature type="domain" description="Histidine kinase" evidence="12">
    <location>
        <begin position="257"/>
        <end position="458"/>
    </location>
</feature>
<dbReference type="InterPro" id="IPR004358">
    <property type="entry name" value="Sig_transdc_His_kin-like_C"/>
</dbReference>
<dbReference type="RefSeq" id="WP_091767887.1">
    <property type="nucleotide sequence ID" value="NZ_FNHG01000004.1"/>
</dbReference>
<dbReference type="PRINTS" id="PR00344">
    <property type="entry name" value="BCTRLSENSOR"/>
</dbReference>
<dbReference type="GO" id="GO:0004673">
    <property type="term" value="F:protein histidine kinase activity"/>
    <property type="evidence" value="ECO:0007669"/>
    <property type="project" value="UniProtKB-EC"/>
</dbReference>
<dbReference type="Proteomes" id="UP000199759">
    <property type="component" value="Unassembled WGS sequence"/>
</dbReference>
<proteinExistence type="predicted"/>
<organism evidence="14 15">
    <name type="scientific">Maricaulis salignorans</name>
    <dbReference type="NCBI Taxonomy" id="144026"/>
    <lineage>
        <taxon>Bacteria</taxon>
        <taxon>Pseudomonadati</taxon>
        <taxon>Pseudomonadota</taxon>
        <taxon>Alphaproteobacteria</taxon>
        <taxon>Maricaulales</taxon>
        <taxon>Maricaulaceae</taxon>
        <taxon>Maricaulis</taxon>
    </lineage>
</organism>
<evidence type="ECO:0000256" key="1">
    <source>
        <dbReference type="ARBA" id="ARBA00000085"/>
    </source>
</evidence>
<dbReference type="InterPro" id="IPR003594">
    <property type="entry name" value="HATPase_dom"/>
</dbReference>
<comment type="subcellular location">
    <subcellularLocation>
        <location evidence="2">Membrane</location>
    </subcellularLocation>
</comment>
<dbReference type="PROSITE" id="PS50885">
    <property type="entry name" value="HAMP"/>
    <property type="match status" value="1"/>
</dbReference>
<dbReference type="InterPro" id="IPR036890">
    <property type="entry name" value="HATPase_C_sf"/>
</dbReference>
<keyword evidence="15" id="KW-1185">Reference proteome</keyword>
<evidence type="ECO:0000313" key="15">
    <source>
        <dbReference type="Proteomes" id="UP000199759"/>
    </source>
</evidence>
<dbReference type="OrthoDB" id="9804645at2"/>
<evidence type="ECO:0000256" key="7">
    <source>
        <dbReference type="ARBA" id="ARBA00022777"/>
    </source>
</evidence>
<dbReference type="InterPro" id="IPR005467">
    <property type="entry name" value="His_kinase_dom"/>
</dbReference>
<gene>
    <name evidence="14" type="ORF">SAMN04488568_104125</name>
</gene>
<dbReference type="STRING" id="144026.SAMN04488568_104125"/>
<dbReference type="EC" id="2.7.13.3" evidence="3"/>
<evidence type="ECO:0000256" key="6">
    <source>
        <dbReference type="ARBA" id="ARBA00022692"/>
    </source>
</evidence>
<evidence type="ECO:0000256" key="9">
    <source>
        <dbReference type="ARBA" id="ARBA00023012"/>
    </source>
</evidence>
<keyword evidence="6 11" id="KW-0812">Transmembrane</keyword>
<dbReference type="Pfam" id="PF02518">
    <property type="entry name" value="HATPase_c"/>
    <property type="match status" value="1"/>
</dbReference>
<feature type="domain" description="HAMP" evidence="13">
    <location>
        <begin position="198"/>
        <end position="249"/>
    </location>
</feature>
<dbReference type="PROSITE" id="PS50109">
    <property type="entry name" value="HIS_KIN"/>
    <property type="match status" value="1"/>
</dbReference>
<dbReference type="InterPro" id="IPR003660">
    <property type="entry name" value="HAMP_dom"/>
</dbReference>
<keyword evidence="5" id="KW-0808">Transferase</keyword>
<protein>
    <recommendedName>
        <fullName evidence="3">histidine kinase</fullName>
        <ecNumber evidence="3">2.7.13.3</ecNumber>
    </recommendedName>
</protein>
<reference evidence="14 15" key="1">
    <citation type="submission" date="2016-10" db="EMBL/GenBank/DDBJ databases">
        <authorList>
            <person name="de Groot N.N."/>
        </authorList>
    </citation>
    <scope>NUCLEOTIDE SEQUENCE [LARGE SCALE GENOMIC DNA]</scope>
    <source>
        <strain evidence="14 15">DSM 16077</strain>
    </source>
</reference>
<dbReference type="GO" id="GO:0005886">
    <property type="term" value="C:plasma membrane"/>
    <property type="evidence" value="ECO:0007669"/>
    <property type="project" value="TreeGrafter"/>
</dbReference>
<keyword evidence="7 14" id="KW-0418">Kinase</keyword>
<evidence type="ECO:0000256" key="5">
    <source>
        <dbReference type="ARBA" id="ARBA00022679"/>
    </source>
</evidence>
<keyword evidence="4" id="KW-0597">Phosphoprotein</keyword>
<feature type="transmembrane region" description="Helical" evidence="11">
    <location>
        <begin position="174"/>
        <end position="197"/>
    </location>
</feature>
<dbReference type="SUPFAM" id="SSF55874">
    <property type="entry name" value="ATPase domain of HSP90 chaperone/DNA topoisomerase II/histidine kinase"/>
    <property type="match status" value="1"/>
</dbReference>
<name>A0A1G9Q1D9_9PROT</name>
<dbReference type="InterPro" id="IPR050428">
    <property type="entry name" value="TCS_sensor_his_kinase"/>
</dbReference>
<dbReference type="Gene3D" id="1.10.287.130">
    <property type="match status" value="1"/>
</dbReference>
<sequence length="459" mass="49085">MTSRVSLAFRLFAGAAAWALALLLVGAIALSTLYQRSVIRTLDDRLTSIVGALVAAAETDAEGAVALARRPSDPAYGRVFSGRYWQIVDTAQSGEDSILIVSRSLWDETLAASQGLRNRAQASPGQIVTGRAKGPAGEPLRVVAQAVLLPDRDDVVIMMAGEDRRPADRDVRNFAITSGVLLLGFAAAIAAGVFFQVRIGLAPVLRMRNSVADVREGRSERVDGQFPTELQPLADELNAMLDHSRELVERSRTHVGNLAHALKTPIAVLTNEAREAGGGFGDLVGRQTAIMTEQVDHHLRRARAAAHAKAIGARTEVAPTVSDLARTLTKIYARRGVSIDTDLAEDLYFRGERQDLEEMVGNLMDNACKWASSRVRTTARPGADRGFELLIEDDGPGLDQAGCEAALQRGVRLDEKAPGSGLGLAIVSDLAKAYDGEVILSRSSLGGLCVRLILPATAR</sequence>
<evidence type="ECO:0000256" key="10">
    <source>
        <dbReference type="ARBA" id="ARBA00023136"/>
    </source>
</evidence>
<dbReference type="AlphaFoldDB" id="A0A1G9Q1D9"/>
<dbReference type="Gene3D" id="3.30.565.10">
    <property type="entry name" value="Histidine kinase-like ATPase, C-terminal domain"/>
    <property type="match status" value="1"/>
</dbReference>
<accession>A0A1G9Q1D9</accession>
<evidence type="ECO:0000259" key="12">
    <source>
        <dbReference type="PROSITE" id="PS50109"/>
    </source>
</evidence>